<protein>
    <submittedName>
        <fullName evidence="6">Thiol:disulfide interchange protein TlpA</fullName>
    </submittedName>
</protein>
<keyword evidence="7" id="KW-1185">Reference proteome</keyword>
<accession>A0A517Y840</accession>
<evidence type="ECO:0000313" key="6">
    <source>
        <dbReference type="EMBL" id="QDU26414.1"/>
    </source>
</evidence>
<organism evidence="6 7">
    <name type="scientific">Anatilimnocola aggregata</name>
    <dbReference type="NCBI Taxonomy" id="2528021"/>
    <lineage>
        <taxon>Bacteria</taxon>
        <taxon>Pseudomonadati</taxon>
        <taxon>Planctomycetota</taxon>
        <taxon>Planctomycetia</taxon>
        <taxon>Pirellulales</taxon>
        <taxon>Pirellulaceae</taxon>
        <taxon>Anatilimnocola</taxon>
    </lineage>
</organism>
<evidence type="ECO:0000259" key="5">
    <source>
        <dbReference type="PROSITE" id="PS51352"/>
    </source>
</evidence>
<evidence type="ECO:0000313" key="7">
    <source>
        <dbReference type="Proteomes" id="UP000315017"/>
    </source>
</evidence>
<feature type="transmembrane region" description="Helical" evidence="4">
    <location>
        <begin position="22"/>
        <end position="42"/>
    </location>
</feature>
<evidence type="ECO:0000256" key="1">
    <source>
        <dbReference type="ARBA" id="ARBA00004196"/>
    </source>
</evidence>
<dbReference type="Pfam" id="PF08534">
    <property type="entry name" value="Redoxin"/>
    <property type="match status" value="1"/>
</dbReference>
<dbReference type="SUPFAM" id="SSF52833">
    <property type="entry name" value="Thioredoxin-like"/>
    <property type="match status" value="1"/>
</dbReference>
<keyword evidence="4" id="KW-0812">Transmembrane</keyword>
<dbReference type="InterPro" id="IPR013766">
    <property type="entry name" value="Thioredoxin_domain"/>
</dbReference>
<dbReference type="EMBL" id="CP036274">
    <property type="protein sequence ID" value="QDU26414.1"/>
    <property type="molecule type" value="Genomic_DNA"/>
</dbReference>
<dbReference type="AlphaFoldDB" id="A0A517Y840"/>
<dbReference type="GO" id="GO:0016491">
    <property type="term" value="F:oxidoreductase activity"/>
    <property type="evidence" value="ECO:0007669"/>
    <property type="project" value="InterPro"/>
</dbReference>
<dbReference type="GO" id="GO:0030313">
    <property type="term" value="C:cell envelope"/>
    <property type="evidence" value="ECO:0007669"/>
    <property type="project" value="UniProtKB-SubCell"/>
</dbReference>
<reference evidence="6 7" key="1">
    <citation type="submission" date="2019-02" db="EMBL/GenBank/DDBJ databases">
        <title>Deep-cultivation of Planctomycetes and their phenomic and genomic characterization uncovers novel biology.</title>
        <authorList>
            <person name="Wiegand S."/>
            <person name="Jogler M."/>
            <person name="Boedeker C."/>
            <person name="Pinto D."/>
            <person name="Vollmers J."/>
            <person name="Rivas-Marin E."/>
            <person name="Kohn T."/>
            <person name="Peeters S.H."/>
            <person name="Heuer A."/>
            <person name="Rast P."/>
            <person name="Oberbeckmann S."/>
            <person name="Bunk B."/>
            <person name="Jeske O."/>
            <person name="Meyerdierks A."/>
            <person name="Storesund J.E."/>
            <person name="Kallscheuer N."/>
            <person name="Luecker S."/>
            <person name="Lage O.M."/>
            <person name="Pohl T."/>
            <person name="Merkel B.J."/>
            <person name="Hornburger P."/>
            <person name="Mueller R.-W."/>
            <person name="Bruemmer F."/>
            <person name="Labrenz M."/>
            <person name="Spormann A.M."/>
            <person name="Op den Camp H."/>
            <person name="Overmann J."/>
            <person name="Amann R."/>
            <person name="Jetten M.S.M."/>
            <person name="Mascher T."/>
            <person name="Medema M.H."/>
            <person name="Devos D.P."/>
            <person name="Kaster A.-K."/>
            <person name="Ovreas L."/>
            <person name="Rohde M."/>
            <person name="Galperin M.Y."/>
            <person name="Jogler C."/>
        </authorList>
    </citation>
    <scope>NUCLEOTIDE SEQUENCE [LARGE SCALE GENOMIC DNA]</scope>
    <source>
        <strain evidence="6 7">ETA_A8</strain>
    </source>
</reference>
<name>A0A517Y840_9BACT</name>
<dbReference type="PROSITE" id="PS00194">
    <property type="entry name" value="THIOREDOXIN_1"/>
    <property type="match status" value="1"/>
</dbReference>
<dbReference type="PROSITE" id="PS51352">
    <property type="entry name" value="THIOREDOXIN_2"/>
    <property type="match status" value="1"/>
</dbReference>
<sequence length="210" mass="23193">MQWDDAAERHQLGTPQRGNGRLLGLLATLSVVIAIVLGVRFLRPPSEATAQPAVGQQLTQLALEPLDGDGEPLTLASLKGQVVLINFWGPWCGPCRLEFPELLELRESLASNPRFRFVSVTCMPGNDETDLVAQTKSYLSSEGFDLPVHRDPTFVTRLEVMKLNRDQFAFPTTVLLDQQGIIRGVWIGYKPGVTLAMREQIDSLLANQSP</sequence>
<keyword evidence="3" id="KW-0676">Redox-active center</keyword>
<dbReference type="PANTHER" id="PTHR42852">
    <property type="entry name" value="THIOL:DISULFIDE INTERCHANGE PROTEIN DSBE"/>
    <property type="match status" value="1"/>
</dbReference>
<keyword evidence="2" id="KW-0201">Cytochrome c-type biogenesis</keyword>
<dbReference type="InterPro" id="IPR050553">
    <property type="entry name" value="Thioredoxin_ResA/DsbE_sf"/>
</dbReference>
<dbReference type="PANTHER" id="PTHR42852:SF17">
    <property type="entry name" value="THIOREDOXIN-LIKE PROTEIN HI_1115"/>
    <property type="match status" value="1"/>
</dbReference>
<evidence type="ECO:0000256" key="4">
    <source>
        <dbReference type="SAM" id="Phobius"/>
    </source>
</evidence>
<keyword evidence="4" id="KW-0472">Membrane</keyword>
<dbReference type="GO" id="GO:0017004">
    <property type="term" value="P:cytochrome complex assembly"/>
    <property type="evidence" value="ECO:0007669"/>
    <property type="project" value="UniProtKB-KW"/>
</dbReference>
<dbReference type="InterPro" id="IPR017937">
    <property type="entry name" value="Thioredoxin_CS"/>
</dbReference>
<dbReference type="Gene3D" id="3.40.30.10">
    <property type="entry name" value="Glutaredoxin"/>
    <property type="match status" value="1"/>
</dbReference>
<evidence type="ECO:0000256" key="3">
    <source>
        <dbReference type="ARBA" id="ARBA00023284"/>
    </source>
</evidence>
<dbReference type="Proteomes" id="UP000315017">
    <property type="component" value="Chromosome"/>
</dbReference>
<evidence type="ECO:0000256" key="2">
    <source>
        <dbReference type="ARBA" id="ARBA00022748"/>
    </source>
</evidence>
<dbReference type="KEGG" id="aagg:ETAA8_14920"/>
<proteinExistence type="predicted"/>
<comment type="subcellular location">
    <subcellularLocation>
        <location evidence="1">Cell envelope</location>
    </subcellularLocation>
</comment>
<dbReference type="InterPro" id="IPR036249">
    <property type="entry name" value="Thioredoxin-like_sf"/>
</dbReference>
<dbReference type="InterPro" id="IPR013740">
    <property type="entry name" value="Redoxin"/>
</dbReference>
<keyword evidence="4" id="KW-1133">Transmembrane helix</keyword>
<feature type="domain" description="Thioredoxin" evidence="5">
    <location>
        <begin position="52"/>
        <end position="206"/>
    </location>
</feature>
<dbReference type="CDD" id="cd02966">
    <property type="entry name" value="TlpA_like_family"/>
    <property type="match status" value="1"/>
</dbReference>
<gene>
    <name evidence="6" type="primary">tlpA_1</name>
    <name evidence="6" type="ORF">ETAA8_14920</name>
</gene>